<proteinExistence type="predicted"/>
<name>A0ABR2AQC8_9ROSI</name>
<protein>
    <submittedName>
        <fullName evidence="1">Uncharacterized protein</fullName>
    </submittedName>
</protein>
<sequence>MRDMHGWAHPCMGYLESPRVRPGYFPLQIGFFSTMRGTSIGGYEALATLATSLCLFALVRAGSATPLRVPIWSPDLQPFAQQQYVLPMRVMGWCSPYHPIRSIAVASALPCLHIPDPRRLCSCPAYPGPFMARVWLLC</sequence>
<gene>
    <name evidence="1" type="ORF">V6N12_011398</name>
</gene>
<evidence type="ECO:0000313" key="1">
    <source>
        <dbReference type="EMBL" id="KAK8495787.1"/>
    </source>
</evidence>
<accession>A0ABR2AQC8</accession>
<dbReference type="EMBL" id="JBBPBM010000404">
    <property type="protein sequence ID" value="KAK8495787.1"/>
    <property type="molecule type" value="Genomic_DNA"/>
</dbReference>
<evidence type="ECO:0000313" key="2">
    <source>
        <dbReference type="Proteomes" id="UP001472677"/>
    </source>
</evidence>
<keyword evidence="2" id="KW-1185">Reference proteome</keyword>
<reference evidence="1 2" key="1">
    <citation type="journal article" date="2024" name="G3 (Bethesda)">
        <title>Genome assembly of Hibiscus sabdariffa L. provides insights into metabolisms of medicinal natural products.</title>
        <authorList>
            <person name="Kim T."/>
        </authorList>
    </citation>
    <scope>NUCLEOTIDE SEQUENCE [LARGE SCALE GENOMIC DNA]</scope>
    <source>
        <strain evidence="1">TK-2024</strain>
        <tissue evidence="1">Old leaves</tissue>
    </source>
</reference>
<comment type="caution">
    <text evidence="1">The sequence shown here is derived from an EMBL/GenBank/DDBJ whole genome shotgun (WGS) entry which is preliminary data.</text>
</comment>
<organism evidence="1 2">
    <name type="scientific">Hibiscus sabdariffa</name>
    <name type="common">roselle</name>
    <dbReference type="NCBI Taxonomy" id="183260"/>
    <lineage>
        <taxon>Eukaryota</taxon>
        <taxon>Viridiplantae</taxon>
        <taxon>Streptophyta</taxon>
        <taxon>Embryophyta</taxon>
        <taxon>Tracheophyta</taxon>
        <taxon>Spermatophyta</taxon>
        <taxon>Magnoliopsida</taxon>
        <taxon>eudicotyledons</taxon>
        <taxon>Gunneridae</taxon>
        <taxon>Pentapetalae</taxon>
        <taxon>rosids</taxon>
        <taxon>malvids</taxon>
        <taxon>Malvales</taxon>
        <taxon>Malvaceae</taxon>
        <taxon>Malvoideae</taxon>
        <taxon>Hibiscus</taxon>
    </lineage>
</organism>
<dbReference type="Proteomes" id="UP001472677">
    <property type="component" value="Unassembled WGS sequence"/>
</dbReference>